<feature type="domain" description="FAD-binding PCMH-type" evidence="6">
    <location>
        <begin position="60"/>
        <end position="228"/>
    </location>
</feature>
<dbReference type="PANTHER" id="PTHR42973:SF39">
    <property type="entry name" value="FAD-BINDING PCMH-TYPE DOMAIN-CONTAINING PROTEIN"/>
    <property type="match status" value="1"/>
</dbReference>
<dbReference type="GO" id="GO:0071949">
    <property type="term" value="F:FAD binding"/>
    <property type="evidence" value="ECO:0007669"/>
    <property type="project" value="InterPro"/>
</dbReference>
<evidence type="ECO:0000256" key="4">
    <source>
        <dbReference type="ARBA" id="ARBA00022827"/>
    </source>
</evidence>
<reference evidence="7" key="1">
    <citation type="submission" date="2022-06" db="EMBL/GenBank/DDBJ databases">
        <title>Novel species in genus nocardia.</title>
        <authorList>
            <person name="Li F."/>
        </authorList>
    </citation>
    <scope>NUCLEOTIDE SEQUENCE</scope>
    <source>
        <strain evidence="7">CDC141</strain>
    </source>
</reference>
<comment type="cofactor">
    <cofactor evidence="1">
        <name>FAD</name>
        <dbReference type="ChEBI" id="CHEBI:57692"/>
    </cofactor>
</comment>
<dbReference type="PROSITE" id="PS00862">
    <property type="entry name" value="OX2_COVAL_FAD"/>
    <property type="match status" value="1"/>
</dbReference>
<dbReference type="Gene3D" id="3.40.462.20">
    <property type="match status" value="1"/>
</dbReference>
<proteinExistence type="inferred from homology"/>
<evidence type="ECO:0000256" key="1">
    <source>
        <dbReference type="ARBA" id="ARBA00001974"/>
    </source>
</evidence>
<dbReference type="PANTHER" id="PTHR42973">
    <property type="entry name" value="BINDING OXIDOREDUCTASE, PUTATIVE (AFU_ORTHOLOGUE AFUA_1G17690)-RELATED"/>
    <property type="match status" value="1"/>
</dbReference>
<dbReference type="InterPro" id="IPR036318">
    <property type="entry name" value="FAD-bd_PCMH-like_sf"/>
</dbReference>
<dbReference type="PROSITE" id="PS51387">
    <property type="entry name" value="FAD_PCMH"/>
    <property type="match status" value="1"/>
</dbReference>
<dbReference type="SUPFAM" id="SSF56176">
    <property type="entry name" value="FAD-binding/transporter-associated domain-like"/>
    <property type="match status" value="1"/>
</dbReference>
<dbReference type="Pfam" id="PF01565">
    <property type="entry name" value="FAD_binding_4"/>
    <property type="match status" value="1"/>
</dbReference>
<dbReference type="InterPro" id="IPR016169">
    <property type="entry name" value="FAD-bd_PCMH_sub2"/>
</dbReference>
<dbReference type="EMBL" id="JAMRXG010000016">
    <property type="protein sequence ID" value="MCM6777717.1"/>
    <property type="molecule type" value="Genomic_DNA"/>
</dbReference>
<dbReference type="InterPro" id="IPR016167">
    <property type="entry name" value="FAD-bd_PCMH_sub1"/>
</dbReference>
<evidence type="ECO:0000256" key="5">
    <source>
        <dbReference type="ARBA" id="ARBA00023002"/>
    </source>
</evidence>
<dbReference type="Gene3D" id="3.30.43.10">
    <property type="entry name" value="Uridine Diphospho-n-acetylenolpyruvylglucosamine Reductase, domain 2"/>
    <property type="match status" value="1"/>
</dbReference>
<dbReference type="Gene3D" id="3.30.465.10">
    <property type="match status" value="1"/>
</dbReference>
<protein>
    <submittedName>
        <fullName evidence="7">FAD-dependent oxidoreductase</fullName>
    </submittedName>
</protein>
<evidence type="ECO:0000259" key="6">
    <source>
        <dbReference type="PROSITE" id="PS51387"/>
    </source>
</evidence>
<keyword evidence="4" id="KW-0274">FAD</keyword>
<keyword evidence="8" id="KW-1185">Reference proteome</keyword>
<name>A0A9X2EBC1_9NOCA</name>
<evidence type="ECO:0000313" key="8">
    <source>
        <dbReference type="Proteomes" id="UP001139157"/>
    </source>
</evidence>
<keyword evidence="3" id="KW-0285">Flavoprotein</keyword>
<evidence type="ECO:0000313" key="7">
    <source>
        <dbReference type="EMBL" id="MCM6777717.1"/>
    </source>
</evidence>
<comment type="similarity">
    <text evidence="2">Belongs to the oxygen-dependent FAD-linked oxidoreductase family.</text>
</comment>
<gene>
    <name evidence="7" type="ORF">NDR86_29955</name>
</gene>
<dbReference type="InterPro" id="IPR006094">
    <property type="entry name" value="Oxid_FAD_bind_N"/>
</dbReference>
<evidence type="ECO:0000256" key="3">
    <source>
        <dbReference type="ARBA" id="ARBA00022630"/>
    </source>
</evidence>
<dbReference type="InterPro" id="IPR050416">
    <property type="entry name" value="FAD-linked_Oxidoreductase"/>
</dbReference>
<organism evidence="7 8">
    <name type="scientific">Nocardia pulmonis</name>
    <dbReference type="NCBI Taxonomy" id="2951408"/>
    <lineage>
        <taxon>Bacteria</taxon>
        <taxon>Bacillati</taxon>
        <taxon>Actinomycetota</taxon>
        <taxon>Actinomycetes</taxon>
        <taxon>Mycobacteriales</taxon>
        <taxon>Nocardiaceae</taxon>
        <taxon>Nocardia</taxon>
    </lineage>
</organism>
<comment type="caution">
    <text evidence="7">The sequence shown here is derived from an EMBL/GenBank/DDBJ whole genome shotgun (WGS) entry which is preliminary data.</text>
</comment>
<evidence type="ECO:0000256" key="2">
    <source>
        <dbReference type="ARBA" id="ARBA00005466"/>
    </source>
</evidence>
<dbReference type="InterPro" id="IPR016166">
    <property type="entry name" value="FAD-bd_PCMH"/>
</dbReference>
<dbReference type="AlphaFoldDB" id="A0A9X2EBC1"/>
<accession>A0A9X2EBC1</accession>
<dbReference type="RefSeq" id="WP_251917078.1">
    <property type="nucleotide sequence ID" value="NZ_JAMRXG010000016.1"/>
</dbReference>
<dbReference type="InterPro" id="IPR006093">
    <property type="entry name" value="Oxy_OxRdtase_FAD_BS"/>
</dbReference>
<dbReference type="GO" id="GO:0016491">
    <property type="term" value="F:oxidoreductase activity"/>
    <property type="evidence" value="ECO:0007669"/>
    <property type="project" value="UniProtKB-KW"/>
</dbReference>
<sequence length="473" mass="49929">MAGLAATALAPNLAYAQPAQSTQPPIPDWKALRTRLRGRVVLPGESEYATAKQIFNTRYDGAQPLAVVQVATADDVATAMSFALDNGLPLAARSGGHSYAGVSAATGVMIIDLRRLTGATFRDGTVTIAPATPLHTVYTELDRFGQTIPTGMCPMVGAAGLTLGGGLGFESRRHGLTCDRLLAATVVLPDGTAAEVSPATDPELFWALRGGGALVGVVTALTYATCPSSRKDLVRLVFPGEQALRCLLGWAAWLDRTEREAWAAVSLDADGKGGLRCWMQLVCPADSGFRHAMEMIWAVGVAPRKIERRTASHRETVDYLAGGGPTQPRAAFTNGSDVLTALTEPAAAAVVAALTDHSRAGGTGWVQLNPLDGAVRDVAPADSAFPWRAHTALVEWGAYEPIPHEVAVAWIAAAHQHLAPHSAGAYVNYLERGDTIARYYGANLPGLDEIRRRVDPDRRIHTGLTDPAPAVGD</sequence>
<keyword evidence="5" id="KW-0560">Oxidoreductase</keyword>
<dbReference type="Proteomes" id="UP001139157">
    <property type="component" value="Unassembled WGS sequence"/>
</dbReference>